<gene>
    <name evidence="1" type="ORF">E2C01_014911</name>
</gene>
<dbReference type="Proteomes" id="UP000324222">
    <property type="component" value="Unassembled WGS sequence"/>
</dbReference>
<comment type="caution">
    <text evidence="1">The sequence shown here is derived from an EMBL/GenBank/DDBJ whole genome shotgun (WGS) entry which is preliminary data.</text>
</comment>
<keyword evidence="2" id="KW-1185">Reference proteome</keyword>
<reference evidence="1 2" key="1">
    <citation type="submission" date="2019-05" db="EMBL/GenBank/DDBJ databases">
        <title>Another draft genome of Portunus trituberculatus and its Hox gene families provides insights of decapod evolution.</title>
        <authorList>
            <person name="Jeong J.-H."/>
            <person name="Song I."/>
            <person name="Kim S."/>
            <person name="Choi T."/>
            <person name="Kim D."/>
            <person name="Ryu S."/>
            <person name="Kim W."/>
        </authorList>
    </citation>
    <scope>NUCLEOTIDE SEQUENCE [LARGE SCALE GENOMIC DNA]</scope>
    <source>
        <tissue evidence="1">Muscle</tissue>
    </source>
</reference>
<name>A0A5B7DKE9_PORTR</name>
<dbReference type="AlphaFoldDB" id="A0A5B7DKE9"/>
<sequence>MSLKFRTPRNTTLNLENLILKNCKMNQNKPNIHTVPSTLWFLQCVPSEALDPLAPCIGLQRVLATLKMPPSFKYSSALPPASFLPVFRTLYCVLLVGQARYVISSPEKNQNNQTSHLFRADESSSACQFQTNSCSGCPEYPHYLLALHEQCETQGTVPVCDLSWEVSVGHLLGQIHFLASCFLKNSMTSGDCKIC</sequence>
<dbReference type="EMBL" id="VSRR010001030">
    <property type="protein sequence ID" value="MPC21908.1"/>
    <property type="molecule type" value="Genomic_DNA"/>
</dbReference>
<proteinExistence type="predicted"/>
<accession>A0A5B7DKE9</accession>
<protein>
    <submittedName>
        <fullName evidence="1">Uncharacterized protein</fullName>
    </submittedName>
</protein>
<organism evidence="1 2">
    <name type="scientific">Portunus trituberculatus</name>
    <name type="common">Swimming crab</name>
    <name type="synonym">Neptunus trituberculatus</name>
    <dbReference type="NCBI Taxonomy" id="210409"/>
    <lineage>
        <taxon>Eukaryota</taxon>
        <taxon>Metazoa</taxon>
        <taxon>Ecdysozoa</taxon>
        <taxon>Arthropoda</taxon>
        <taxon>Crustacea</taxon>
        <taxon>Multicrustacea</taxon>
        <taxon>Malacostraca</taxon>
        <taxon>Eumalacostraca</taxon>
        <taxon>Eucarida</taxon>
        <taxon>Decapoda</taxon>
        <taxon>Pleocyemata</taxon>
        <taxon>Brachyura</taxon>
        <taxon>Eubrachyura</taxon>
        <taxon>Portunoidea</taxon>
        <taxon>Portunidae</taxon>
        <taxon>Portuninae</taxon>
        <taxon>Portunus</taxon>
    </lineage>
</organism>
<evidence type="ECO:0000313" key="2">
    <source>
        <dbReference type="Proteomes" id="UP000324222"/>
    </source>
</evidence>
<evidence type="ECO:0000313" key="1">
    <source>
        <dbReference type="EMBL" id="MPC21908.1"/>
    </source>
</evidence>